<sequence length="276" mass="30158">MASKGWKVVIAIINMVKGRETAELVKGDFIEADVRSWEARYSAFKMTFDKYGRLDFVFANASLSDRSDPFHPGNDDSDPVQPPDLNSTEVNFIGLTYTALLAVKDFRKNPMVGVDLIMTACGAGLYLTPVMPFYCGGKHGVVGFGRAMGGRLVKEGIRVHVLVPGMVPTTIMIEELLAHMDPALFTSPEHIAAAVVDILEKRISRATCEASVNKLFYRDPPDFLDEAQRKAMGANSCCRLQNSDEGIVACSLRGGRDAILYAGSANRREEEGSSRA</sequence>
<comment type="similarity">
    <text evidence="1">Belongs to the short-chain dehydrogenases/reductases (SDR) family.</text>
</comment>
<dbReference type="EMBL" id="KN846970">
    <property type="protein sequence ID" value="KIW83263.1"/>
    <property type="molecule type" value="Genomic_DNA"/>
</dbReference>
<proteinExistence type="inferred from homology"/>
<organism evidence="3 4">
    <name type="scientific">Fonsecaea pedrosoi CBS 271.37</name>
    <dbReference type="NCBI Taxonomy" id="1442368"/>
    <lineage>
        <taxon>Eukaryota</taxon>
        <taxon>Fungi</taxon>
        <taxon>Dikarya</taxon>
        <taxon>Ascomycota</taxon>
        <taxon>Pezizomycotina</taxon>
        <taxon>Eurotiomycetes</taxon>
        <taxon>Chaetothyriomycetidae</taxon>
        <taxon>Chaetothyriales</taxon>
        <taxon>Herpotrichiellaceae</taxon>
        <taxon>Fonsecaea</taxon>
    </lineage>
</organism>
<dbReference type="PANTHER" id="PTHR44229">
    <property type="entry name" value="15-HYDROXYPROSTAGLANDIN DEHYDROGENASE [NAD(+)]"/>
    <property type="match status" value="1"/>
</dbReference>
<evidence type="ECO:0000256" key="1">
    <source>
        <dbReference type="ARBA" id="ARBA00006484"/>
    </source>
</evidence>
<dbReference type="AlphaFoldDB" id="A0A0D2GQI8"/>
<keyword evidence="2" id="KW-0560">Oxidoreductase</keyword>
<dbReference type="RefSeq" id="XP_013287071.1">
    <property type="nucleotide sequence ID" value="XM_013431617.1"/>
</dbReference>
<dbReference type="VEuPathDB" id="FungiDB:Z517_02508"/>
<gene>
    <name evidence="3" type="ORF">Z517_02508</name>
</gene>
<name>A0A0D2GQI8_9EURO</name>
<dbReference type="InterPro" id="IPR036291">
    <property type="entry name" value="NAD(P)-bd_dom_sf"/>
</dbReference>
<dbReference type="GeneID" id="25301998"/>
<dbReference type="PRINTS" id="PR00081">
    <property type="entry name" value="GDHRDH"/>
</dbReference>
<dbReference type="STRING" id="1442368.A0A0D2GQI8"/>
<dbReference type="PANTHER" id="PTHR44229:SF4">
    <property type="entry name" value="15-HYDROXYPROSTAGLANDIN DEHYDROGENASE [NAD(+)]"/>
    <property type="match status" value="1"/>
</dbReference>
<evidence type="ECO:0000313" key="3">
    <source>
        <dbReference type="EMBL" id="KIW83263.1"/>
    </source>
</evidence>
<dbReference type="HOGENOM" id="CLU_010194_13_0_1"/>
<protein>
    <submittedName>
        <fullName evidence="3">Uncharacterized protein</fullName>
    </submittedName>
</protein>
<dbReference type="Pfam" id="PF00106">
    <property type="entry name" value="adh_short"/>
    <property type="match status" value="1"/>
</dbReference>
<reference evidence="3 4" key="1">
    <citation type="submission" date="2015-01" db="EMBL/GenBank/DDBJ databases">
        <title>The Genome Sequence of Fonsecaea pedrosoi CBS 271.37.</title>
        <authorList>
            <consortium name="The Broad Institute Genomics Platform"/>
            <person name="Cuomo C."/>
            <person name="de Hoog S."/>
            <person name="Gorbushina A."/>
            <person name="Stielow B."/>
            <person name="Teixiera M."/>
            <person name="Abouelleil A."/>
            <person name="Chapman S.B."/>
            <person name="Priest M."/>
            <person name="Young S.K."/>
            <person name="Wortman J."/>
            <person name="Nusbaum C."/>
            <person name="Birren B."/>
        </authorList>
    </citation>
    <scope>NUCLEOTIDE SEQUENCE [LARGE SCALE GENOMIC DNA]</scope>
    <source>
        <strain evidence="3 4">CBS 271.37</strain>
    </source>
</reference>
<evidence type="ECO:0000256" key="2">
    <source>
        <dbReference type="ARBA" id="ARBA00023002"/>
    </source>
</evidence>
<keyword evidence="4" id="KW-1185">Reference proteome</keyword>
<evidence type="ECO:0000313" key="4">
    <source>
        <dbReference type="Proteomes" id="UP000053029"/>
    </source>
</evidence>
<dbReference type="GO" id="GO:0005737">
    <property type="term" value="C:cytoplasm"/>
    <property type="evidence" value="ECO:0007669"/>
    <property type="project" value="TreeGrafter"/>
</dbReference>
<dbReference type="GO" id="GO:0016616">
    <property type="term" value="F:oxidoreductase activity, acting on the CH-OH group of donors, NAD or NADP as acceptor"/>
    <property type="evidence" value="ECO:0007669"/>
    <property type="project" value="TreeGrafter"/>
</dbReference>
<accession>A0A0D2GQI8</accession>
<dbReference type="SUPFAM" id="SSF51735">
    <property type="entry name" value="NAD(P)-binding Rossmann-fold domains"/>
    <property type="match status" value="1"/>
</dbReference>
<dbReference type="InterPro" id="IPR002347">
    <property type="entry name" value="SDR_fam"/>
</dbReference>
<dbReference type="Proteomes" id="UP000053029">
    <property type="component" value="Unassembled WGS sequence"/>
</dbReference>
<dbReference type="Gene3D" id="3.40.50.720">
    <property type="entry name" value="NAD(P)-binding Rossmann-like Domain"/>
    <property type="match status" value="1"/>
</dbReference>